<sequence length="79" mass="8446">MGFCCGPSDVKVLPNSISSLSPSSSSSSSASAKDSGDGGKKKQQQGVKKEQRREKKKSKLDQAAMSMPRFPFHSRPGLM</sequence>
<proteinExistence type="evidence at transcript level"/>
<name>F2DM72_HORVV</name>
<feature type="compositionally biased region" description="Low complexity" evidence="1">
    <location>
        <begin position="18"/>
        <end position="33"/>
    </location>
</feature>
<protein>
    <submittedName>
        <fullName evidence="2">Predicted protein</fullName>
    </submittedName>
</protein>
<dbReference type="AlphaFoldDB" id="F2DM72"/>
<accession>F2DM72</accession>
<reference evidence="2" key="1">
    <citation type="journal article" date="2011" name="Plant Physiol.">
        <title>Comprehensive sequence analysis of 24,783 barley full-length cDNAs derived from 12 clone libraries.</title>
        <authorList>
            <person name="Matsumoto T."/>
            <person name="Tanaka T."/>
            <person name="Sakai H."/>
            <person name="Amano N."/>
            <person name="Kanamori H."/>
            <person name="Kurita K."/>
            <person name="Kikuta A."/>
            <person name="Kamiya K."/>
            <person name="Yamamoto M."/>
            <person name="Ikawa H."/>
            <person name="Fujii N."/>
            <person name="Hori K."/>
            <person name="Itoh T."/>
            <person name="Sato K."/>
        </authorList>
    </citation>
    <scope>NUCLEOTIDE SEQUENCE</scope>
    <source>
        <tissue evidence="2">Shoot and root</tissue>
    </source>
</reference>
<dbReference type="EMBL" id="AK364990">
    <property type="protein sequence ID" value="BAJ96193.1"/>
    <property type="molecule type" value="mRNA"/>
</dbReference>
<evidence type="ECO:0000313" key="2">
    <source>
        <dbReference type="EMBL" id="BAJ96193.1"/>
    </source>
</evidence>
<evidence type="ECO:0000256" key="1">
    <source>
        <dbReference type="SAM" id="MobiDB-lite"/>
    </source>
</evidence>
<feature type="region of interest" description="Disordered" evidence="1">
    <location>
        <begin position="14"/>
        <end position="79"/>
    </location>
</feature>
<organism evidence="2">
    <name type="scientific">Hordeum vulgare subsp. vulgare</name>
    <name type="common">Domesticated barley</name>
    <dbReference type="NCBI Taxonomy" id="112509"/>
    <lineage>
        <taxon>Eukaryota</taxon>
        <taxon>Viridiplantae</taxon>
        <taxon>Streptophyta</taxon>
        <taxon>Embryophyta</taxon>
        <taxon>Tracheophyta</taxon>
        <taxon>Spermatophyta</taxon>
        <taxon>Magnoliopsida</taxon>
        <taxon>Liliopsida</taxon>
        <taxon>Poales</taxon>
        <taxon>Poaceae</taxon>
        <taxon>BOP clade</taxon>
        <taxon>Pooideae</taxon>
        <taxon>Triticodae</taxon>
        <taxon>Triticeae</taxon>
        <taxon>Hordeinae</taxon>
        <taxon>Hordeum</taxon>
    </lineage>
</organism>